<proteinExistence type="predicted"/>
<dbReference type="EMBL" id="JAFEUF010000215">
    <property type="protein sequence ID" value="MBM7057656.1"/>
    <property type="molecule type" value="Genomic_DNA"/>
</dbReference>
<evidence type="ECO:0000256" key="2">
    <source>
        <dbReference type="ARBA" id="ARBA00023163"/>
    </source>
</evidence>
<keyword evidence="5" id="KW-1185">Reference proteome</keyword>
<dbReference type="RefSeq" id="WP_205085812.1">
    <property type="nucleotide sequence ID" value="NZ_JAFEUF010000215.1"/>
</dbReference>
<sequence>MQTTEPHIRVGAYALGVLGSADTFRFEEHLSDCPGCRLRAGEFAGVRAGLAVVGPPVAPGPALADRVAAAVAAARRRG</sequence>
<dbReference type="InterPro" id="IPR041916">
    <property type="entry name" value="Anti_sigma_zinc_sf"/>
</dbReference>
<feature type="domain" description="Putative zinc-finger" evidence="3">
    <location>
        <begin position="9"/>
        <end position="37"/>
    </location>
</feature>
<evidence type="ECO:0000259" key="3">
    <source>
        <dbReference type="Pfam" id="PF13490"/>
    </source>
</evidence>
<accession>A0ABS2I374</accession>
<evidence type="ECO:0000313" key="4">
    <source>
        <dbReference type="EMBL" id="MBM7057656.1"/>
    </source>
</evidence>
<feature type="non-terminal residue" evidence="4">
    <location>
        <position position="78"/>
    </location>
</feature>
<comment type="caution">
    <text evidence="4">The sequence shown here is derived from an EMBL/GenBank/DDBJ whole genome shotgun (WGS) entry which is preliminary data.</text>
</comment>
<keyword evidence="2" id="KW-0804">Transcription</keyword>
<evidence type="ECO:0000313" key="5">
    <source>
        <dbReference type="Proteomes" id="UP000712045"/>
    </source>
</evidence>
<protein>
    <submittedName>
        <fullName evidence="4">Zf-HC2 domain-containing protein</fullName>
    </submittedName>
</protein>
<name>A0ABS2I374_9ACTN</name>
<organism evidence="4 5">
    <name type="scientific">Streptomyces durocortorensis</name>
    <dbReference type="NCBI Taxonomy" id="2811104"/>
    <lineage>
        <taxon>Bacteria</taxon>
        <taxon>Bacillati</taxon>
        <taxon>Actinomycetota</taxon>
        <taxon>Actinomycetes</taxon>
        <taxon>Kitasatosporales</taxon>
        <taxon>Streptomycetaceae</taxon>
        <taxon>Streptomyces</taxon>
    </lineage>
</organism>
<reference evidence="4 5" key="1">
    <citation type="submission" date="2021-02" db="EMBL/GenBank/DDBJ databases">
        <title>Genome Streptomyces sp. RHZ10.</title>
        <authorList>
            <person name="Besaury L."/>
        </authorList>
    </citation>
    <scope>NUCLEOTIDE SEQUENCE [LARGE SCALE GENOMIC DNA]</scope>
    <source>
        <strain evidence="4 5">RHZ10</strain>
    </source>
</reference>
<dbReference type="Proteomes" id="UP000712045">
    <property type="component" value="Unassembled WGS sequence"/>
</dbReference>
<dbReference type="Pfam" id="PF13490">
    <property type="entry name" value="zf-HC2"/>
    <property type="match status" value="1"/>
</dbReference>
<evidence type="ECO:0000256" key="1">
    <source>
        <dbReference type="ARBA" id="ARBA00023015"/>
    </source>
</evidence>
<dbReference type="Gene3D" id="1.10.10.1320">
    <property type="entry name" value="Anti-sigma factor, zinc-finger domain"/>
    <property type="match status" value="1"/>
</dbReference>
<dbReference type="InterPro" id="IPR027383">
    <property type="entry name" value="Znf_put"/>
</dbReference>
<gene>
    <name evidence="4" type="ORF">JS521_28350</name>
</gene>
<keyword evidence="1" id="KW-0805">Transcription regulation</keyword>